<dbReference type="PROSITE" id="PS51318">
    <property type="entry name" value="TAT"/>
    <property type="match status" value="1"/>
</dbReference>
<dbReference type="GO" id="GO:0016787">
    <property type="term" value="F:hydrolase activity"/>
    <property type="evidence" value="ECO:0007669"/>
    <property type="project" value="UniProtKB-KW"/>
</dbReference>
<evidence type="ECO:0000256" key="5">
    <source>
        <dbReference type="ARBA" id="ARBA00023001"/>
    </source>
</evidence>
<organism evidence="9 10">
    <name type="scientific">Falsiroseomonas tokyonensis</name>
    <dbReference type="NCBI Taxonomy" id="430521"/>
    <lineage>
        <taxon>Bacteria</taxon>
        <taxon>Pseudomonadati</taxon>
        <taxon>Pseudomonadota</taxon>
        <taxon>Alphaproteobacteria</taxon>
        <taxon>Acetobacterales</taxon>
        <taxon>Roseomonadaceae</taxon>
        <taxon>Falsiroseomonas</taxon>
    </lineage>
</organism>
<evidence type="ECO:0000313" key="9">
    <source>
        <dbReference type="EMBL" id="MFC2999402.1"/>
    </source>
</evidence>
<gene>
    <name evidence="9" type="ORF">ACFOD3_05825</name>
</gene>
<keyword evidence="5" id="KW-0136">Cellulose degradation</keyword>
<protein>
    <recommendedName>
        <fullName evidence="3">cellulase</fullName>
        <ecNumber evidence="3">3.2.1.4</ecNumber>
    </recommendedName>
</protein>
<dbReference type="EC" id="3.2.1.4" evidence="3"/>
<keyword evidence="10" id="KW-1185">Reference proteome</keyword>
<evidence type="ECO:0000256" key="6">
    <source>
        <dbReference type="ARBA" id="ARBA00023295"/>
    </source>
</evidence>
<evidence type="ECO:0000256" key="4">
    <source>
        <dbReference type="ARBA" id="ARBA00022801"/>
    </source>
</evidence>
<evidence type="ECO:0000313" key="10">
    <source>
        <dbReference type="Proteomes" id="UP001595420"/>
    </source>
</evidence>
<evidence type="ECO:0000256" key="8">
    <source>
        <dbReference type="SAM" id="MobiDB-lite"/>
    </source>
</evidence>
<keyword evidence="4 9" id="KW-0378">Hydrolase</keyword>
<evidence type="ECO:0000256" key="7">
    <source>
        <dbReference type="ARBA" id="ARBA00023326"/>
    </source>
</evidence>
<name>A0ABV7BP73_9PROT</name>
<dbReference type="InterPro" id="IPR002037">
    <property type="entry name" value="Glyco_hydro_8"/>
</dbReference>
<evidence type="ECO:0000256" key="1">
    <source>
        <dbReference type="ARBA" id="ARBA00000966"/>
    </source>
</evidence>
<comment type="catalytic activity">
    <reaction evidence="1">
        <text>Endohydrolysis of (1-&gt;4)-beta-D-glucosidic linkages in cellulose, lichenin and cereal beta-D-glucans.</text>
        <dbReference type="EC" id="3.2.1.4"/>
    </reaction>
</comment>
<dbReference type="InterPro" id="IPR008928">
    <property type="entry name" value="6-hairpin_glycosidase_sf"/>
</dbReference>
<dbReference type="SUPFAM" id="SSF48208">
    <property type="entry name" value="Six-hairpin glycosidases"/>
    <property type="match status" value="1"/>
</dbReference>
<reference evidence="10" key="1">
    <citation type="journal article" date="2019" name="Int. J. Syst. Evol. Microbiol.">
        <title>The Global Catalogue of Microorganisms (GCM) 10K type strain sequencing project: providing services to taxonomists for standard genome sequencing and annotation.</title>
        <authorList>
            <consortium name="The Broad Institute Genomics Platform"/>
            <consortium name="The Broad Institute Genome Sequencing Center for Infectious Disease"/>
            <person name="Wu L."/>
            <person name="Ma J."/>
        </authorList>
    </citation>
    <scope>NUCLEOTIDE SEQUENCE [LARGE SCALE GENOMIC DNA]</scope>
    <source>
        <strain evidence="10">CGMCC 1.16855</strain>
    </source>
</reference>
<keyword evidence="6" id="KW-0326">Glycosidase</keyword>
<sequence length="401" mass="42982">MQHLPGGDMQSAQAPRFGRRLLLGGATALAGITAATPLTRTTGPGQARATEQPAPSAVVVAEDWQDFARRFITPEGRVVDSGNQGISHSEGQGTGLLFALRFGDRARFERILAWTRGTLRRPHDTLLAWRYQPGAATPVADLNNASDGDLLVAWALADAAERWSSGEWRSLAAEMARDLLRRAVLPRPEGAMLLPGAEGFLKVDHLVVNPSYFVLPAFRTLARVAPSPIWRELEAGGIALAETARFGRWRLPADWVALPRGAGRPAPAPGWPPRFSDDALRVPLNLVWAGQAQHAAVRAAVAFWTDPGHRVMPAWVDLRTGLAAPYAGDAGQEAVARLAFAASVGNRRDSALPAVADAVHYYPAAITLMARLAWQDLGLSAPLVPGCAKQAAVMSARRRDA</sequence>
<dbReference type="InterPro" id="IPR006311">
    <property type="entry name" value="TAT_signal"/>
</dbReference>
<comment type="caution">
    <text evidence="9">The sequence shown here is derived from an EMBL/GenBank/DDBJ whole genome shotgun (WGS) entry which is preliminary data.</text>
</comment>
<proteinExistence type="inferred from homology"/>
<dbReference type="PRINTS" id="PR00735">
    <property type="entry name" value="GLHYDRLASE8"/>
</dbReference>
<dbReference type="RefSeq" id="WP_246602276.1">
    <property type="nucleotide sequence ID" value="NZ_JAFNJS010000001.1"/>
</dbReference>
<accession>A0ABV7BP73</accession>
<evidence type="ECO:0000256" key="3">
    <source>
        <dbReference type="ARBA" id="ARBA00012601"/>
    </source>
</evidence>
<dbReference type="InterPro" id="IPR012341">
    <property type="entry name" value="6hp_glycosidase-like_sf"/>
</dbReference>
<dbReference type="Gene3D" id="1.50.10.10">
    <property type="match status" value="1"/>
</dbReference>
<comment type="similarity">
    <text evidence="2">Belongs to the glycosyl hydrolase 8 (cellulase D) family.</text>
</comment>
<dbReference type="Pfam" id="PF01270">
    <property type="entry name" value="Glyco_hydro_8"/>
    <property type="match status" value="1"/>
</dbReference>
<dbReference type="EMBL" id="JBHRSB010000001">
    <property type="protein sequence ID" value="MFC2999402.1"/>
    <property type="molecule type" value="Genomic_DNA"/>
</dbReference>
<dbReference type="Proteomes" id="UP001595420">
    <property type="component" value="Unassembled WGS sequence"/>
</dbReference>
<feature type="region of interest" description="Disordered" evidence="8">
    <location>
        <begin position="35"/>
        <end position="56"/>
    </location>
</feature>
<keyword evidence="7" id="KW-0119">Carbohydrate metabolism</keyword>
<evidence type="ECO:0000256" key="2">
    <source>
        <dbReference type="ARBA" id="ARBA00009209"/>
    </source>
</evidence>
<keyword evidence="7" id="KW-0624">Polysaccharide degradation</keyword>